<feature type="repeat" description="PPR" evidence="3">
    <location>
        <begin position="173"/>
        <end position="207"/>
    </location>
</feature>
<evidence type="ECO:0000256" key="1">
    <source>
        <dbReference type="ARBA" id="ARBA00007626"/>
    </source>
</evidence>
<sequence>MNKLRLLRVNSWCRSGVYRASTFCSRFYSSTSLPDPADTIFRRISRAGHPATSMVAILDQWLEEGRDLKQSDSTRLVKQLRKYRRCGHALQVSEWMSDQRNHSLSPGDIAIRLDLISKVRGLEQAEIYFDSIPESSRVLQVYGALLNCYAAHKSLEKAEALMQKMREFRFLKTSLSYNVMLNLYFQLGKLENLDILLQEMEQNGIKHDRFTFNIRLNAYGASSDIEGMEKLLSKMAVDPHLTLDWNVYVGAAKWYMKAGLIEKGLTMLRKSEHLISGKSKRLAYETLLSLYATAGDKDEVYRLWNLCKNLGKVYNSAYLCMISSLTKLDDIDGAERIFKEWESVHENFTVQVPNFMISAYCRKGLSEKAEAYVNRFIESGKDPDATTWDRLATGFHANGQMAKSVEAMKKAILAPRRGKWTPNPFTLATCLDYLKQQGDVGVAEELLKLLRERDHSSTGIYDKLASDFNKENLGVQALDQMKREEHIVDGEMHEIITDNSSS</sequence>
<evidence type="ECO:0000256" key="2">
    <source>
        <dbReference type="ARBA" id="ARBA00022737"/>
    </source>
</evidence>
<dbReference type="PANTHER" id="PTHR45717:SF10">
    <property type="entry name" value="OS10G0501000 PROTEIN"/>
    <property type="match status" value="1"/>
</dbReference>
<dbReference type="EMBL" id="JAFEMO010000001">
    <property type="protein sequence ID" value="KAH7576922.1"/>
    <property type="molecule type" value="Genomic_DNA"/>
</dbReference>
<dbReference type="PROSITE" id="PS51375">
    <property type="entry name" value="PPR"/>
    <property type="match status" value="2"/>
</dbReference>
<dbReference type="Proteomes" id="UP000827721">
    <property type="component" value="Unassembled WGS sequence"/>
</dbReference>
<dbReference type="Pfam" id="PF01535">
    <property type="entry name" value="PPR"/>
    <property type="match status" value="3"/>
</dbReference>
<dbReference type="InterPro" id="IPR011990">
    <property type="entry name" value="TPR-like_helical_dom_sf"/>
</dbReference>
<organism evidence="4 5">
    <name type="scientific">Xanthoceras sorbifolium</name>
    <dbReference type="NCBI Taxonomy" id="99658"/>
    <lineage>
        <taxon>Eukaryota</taxon>
        <taxon>Viridiplantae</taxon>
        <taxon>Streptophyta</taxon>
        <taxon>Embryophyta</taxon>
        <taxon>Tracheophyta</taxon>
        <taxon>Spermatophyta</taxon>
        <taxon>Magnoliopsida</taxon>
        <taxon>eudicotyledons</taxon>
        <taxon>Gunneridae</taxon>
        <taxon>Pentapetalae</taxon>
        <taxon>rosids</taxon>
        <taxon>malvids</taxon>
        <taxon>Sapindales</taxon>
        <taxon>Sapindaceae</taxon>
        <taxon>Xanthoceroideae</taxon>
        <taxon>Xanthoceras</taxon>
    </lineage>
</organism>
<comment type="caution">
    <text evidence="4">The sequence shown here is derived from an EMBL/GenBank/DDBJ whole genome shotgun (WGS) entry which is preliminary data.</text>
</comment>
<evidence type="ECO:0000313" key="5">
    <source>
        <dbReference type="Proteomes" id="UP000827721"/>
    </source>
</evidence>
<dbReference type="NCBIfam" id="TIGR00756">
    <property type="entry name" value="PPR"/>
    <property type="match status" value="2"/>
</dbReference>
<keyword evidence="5" id="KW-1185">Reference proteome</keyword>
<evidence type="ECO:0008006" key="6">
    <source>
        <dbReference type="Google" id="ProtNLM"/>
    </source>
</evidence>
<dbReference type="Pfam" id="PF13041">
    <property type="entry name" value="PPR_2"/>
    <property type="match status" value="1"/>
</dbReference>
<gene>
    <name evidence="4" type="ORF">JRO89_XS01G0176100</name>
</gene>
<keyword evidence="2" id="KW-0677">Repeat</keyword>
<reference evidence="4 5" key="1">
    <citation type="submission" date="2021-02" db="EMBL/GenBank/DDBJ databases">
        <title>Plant Genome Project.</title>
        <authorList>
            <person name="Zhang R.-G."/>
        </authorList>
    </citation>
    <scope>NUCLEOTIDE SEQUENCE [LARGE SCALE GENOMIC DNA]</scope>
    <source>
        <tissue evidence="4">Leaves</tissue>
    </source>
</reference>
<protein>
    <recommendedName>
        <fullName evidence="6">Pentatricopeptide repeat-containing protein</fullName>
    </recommendedName>
</protein>
<dbReference type="SUPFAM" id="SSF48452">
    <property type="entry name" value="TPR-like"/>
    <property type="match status" value="1"/>
</dbReference>
<dbReference type="PANTHER" id="PTHR45717">
    <property type="entry name" value="OS12G0527900 PROTEIN"/>
    <property type="match status" value="1"/>
</dbReference>
<feature type="repeat" description="PPR" evidence="3">
    <location>
        <begin position="349"/>
        <end position="383"/>
    </location>
</feature>
<proteinExistence type="inferred from homology"/>
<dbReference type="Gene3D" id="1.25.40.10">
    <property type="entry name" value="Tetratricopeptide repeat domain"/>
    <property type="match status" value="2"/>
</dbReference>
<dbReference type="InterPro" id="IPR002885">
    <property type="entry name" value="PPR_rpt"/>
</dbReference>
<evidence type="ECO:0000256" key="3">
    <source>
        <dbReference type="PROSITE-ProRule" id="PRU00708"/>
    </source>
</evidence>
<accession>A0ABQ8IJP8</accession>
<name>A0ABQ8IJP8_9ROSI</name>
<evidence type="ECO:0000313" key="4">
    <source>
        <dbReference type="EMBL" id="KAH7576922.1"/>
    </source>
</evidence>
<comment type="similarity">
    <text evidence="1">Belongs to the PPR family. P subfamily.</text>
</comment>